<organism evidence="3 4">
    <name type="scientific">Morella rubra</name>
    <name type="common">Chinese bayberry</name>
    <dbReference type="NCBI Taxonomy" id="262757"/>
    <lineage>
        <taxon>Eukaryota</taxon>
        <taxon>Viridiplantae</taxon>
        <taxon>Streptophyta</taxon>
        <taxon>Embryophyta</taxon>
        <taxon>Tracheophyta</taxon>
        <taxon>Spermatophyta</taxon>
        <taxon>Magnoliopsida</taxon>
        <taxon>eudicotyledons</taxon>
        <taxon>Gunneridae</taxon>
        <taxon>Pentapetalae</taxon>
        <taxon>rosids</taxon>
        <taxon>fabids</taxon>
        <taxon>Fagales</taxon>
        <taxon>Myricaceae</taxon>
        <taxon>Morella</taxon>
    </lineage>
</organism>
<feature type="region of interest" description="Disordered" evidence="2">
    <location>
        <begin position="139"/>
        <end position="191"/>
    </location>
</feature>
<evidence type="ECO:0000256" key="2">
    <source>
        <dbReference type="SAM" id="MobiDB-lite"/>
    </source>
</evidence>
<evidence type="ECO:0000313" key="4">
    <source>
        <dbReference type="Proteomes" id="UP000516437"/>
    </source>
</evidence>
<reference evidence="3 4" key="1">
    <citation type="journal article" date="2019" name="Plant Biotechnol. J.">
        <title>The red bayberry genome and genetic basis of sex determination.</title>
        <authorList>
            <person name="Jia H.M."/>
            <person name="Jia H.J."/>
            <person name="Cai Q.L."/>
            <person name="Wang Y."/>
            <person name="Zhao H.B."/>
            <person name="Yang W.F."/>
            <person name="Wang G.Y."/>
            <person name="Li Y.H."/>
            <person name="Zhan D.L."/>
            <person name="Shen Y.T."/>
            <person name="Niu Q.F."/>
            <person name="Chang L."/>
            <person name="Qiu J."/>
            <person name="Zhao L."/>
            <person name="Xie H.B."/>
            <person name="Fu W.Y."/>
            <person name="Jin J."/>
            <person name="Li X.W."/>
            <person name="Jiao Y."/>
            <person name="Zhou C.C."/>
            <person name="Tu T."/>
            <person name="Chai C.Y."/>
            <person name="Gao J.L."/>
            <person name="Fan L.J."/>
            <person name="van de Weg E."/>
            <person name="Wang J.Y."/>
            <person name="Gao Z.S."/>
        </authorList>
    </citation>
    <scope>NUCLEOTIDE SEQUENCE [LARGE SCALE GENOMIC DNA]</scope>
    <source>
        <tissue evidence="3">Leaves</tissue>
    </source>
</reference>
<proteinExistence type="inferred from homology"/>
<dbReference type="Proteomes" id="UP000516437">
    <property type="component" value="Chromosome 8"/>
</dbReference>
<evidence type="ECO:0000313" key="3">
    <source>
        <dbReference type="EMBL" id="KAB1203850.1"/>
    </source>
</evidence>
<comment type="subcellular location">
    <subcellularLocation>
        <location evidence="1">Membrane</location>
        <topology evidence="1">Multi-pass membrane protein</topology>
    </subcellularLocation>
</comment>
<dbReference type="InterPro" id="IPR004345">
    <property type="entry name" value="TB2_DP1_HVA22"/>
</dbReference>
<dbReference type="AlphaFoldDB" id="A0A6A1UXP9"/>
<dbReference type="Pfam" id="PF03134">
    <property type="entry name" value="TB2_DP1_HVA22"/>
    <property type="match status" value="1"/>
</dbReference>
<dbReference type="GO" id="GO:0016020">
    <property type="term" value="C:membrane"/>
    <property type="evidence" value="ECO:0007669"/>
    <property type="project" value="UniProtKB-SubCell"/>
</dbReference>
<dbReference type="PANTHER" id="PTHR12300:SF162">
    <property type="entry name" value="HVA22-LIKE PROTEIN J"/>
    <property type="match status" value="1"/>
</dbReference>
<sequence>LLLGYAYPAFECYKTVEKNRVQIEELRFWCQYWIIVALLTALERVGDALMSWFPLYSEMKLVLIIYLWYPKTKGTGYVYDTLLRPYVSQHETDIDRKLLEWRARVWDLALFYIQNCSQLGQSAFIQVVEYLASTSRMFNRSGSERANRNDSRTSQPPPNGAPNKRDGRSDKNKRWSPSPSAPPLPDSTFNRVVAEPPKTDLLQAFLFNQREYREADDAYNPEVGPAAPPENNSNRTPHQGHLFRRSKPHN</sequence>
<evidence type="ECO:0000256" key="1">
    <source>
        <dbReference type="RuleBase" id="RU362006"/>
    </source>
</evidence>
<comment type="caution">
    <text evidence="3">The sequence shown here is derived from an EMBL/GenBank/DDBJ whole genome shotgun (WGS) entry which is preliminary data.</text>
</comment>
<keyword evidence="4" id="KW-1185">Reference proteome</keyword>
<comment type="similarity">
    <text evidence="1">Belongs to the DP1 family.</text>
</comment>
<feature type="non-terminal residue" evidence="3">
    <location>
        <position position="250"/>
    </location>
</feature>
<accession>A0A6A1UXP9</accession>
<name>A0A6A1UXP9_9ROSI</name>
<dbReference type="EMBL" id="RXIC02000026">
    <property type="protein sequence ID" value="KAB1203850.1"/>
    <property type="molecule type" value="Genomic_DNA"/>
</dbReference>
<dbReference type="OrthoDB" id="434647at2759"/>
<feature type="compositionally biased region" description="Basic and acidic residues" evidence="2">
    <location>
        <begin position="163"/>
        <end position="173"/>
    </location>
</feature>
<feature type="region of interest" description="Disordered" evidence="2">
    <location>
        <begin position="213"/>
        <end position="250"/>
    </location>
</feature>
<dbReference type="PANTHER" id="PTHR12300">
    <property type="entry name" value="HVA22-LIKE PROTEINS"/>
    <property type="match status" value="1"/>
</dbReference>
<protein>
    <recommendedName>
        <fullName evidence="1">HVA22-like protein</fullName>
    </recommendedName>
</protein>
<feature type="compositionally biased region" description="Basic residues" evidence="2">
    <location>
        <begin position="241"/>
        <end position="250"/>
    </location>
</feature>
<gene>
    <name evidence="3" type="ORF">CJ030_MR8G027685</name>
</gene>
<feature type="compositionally biased region" description="Basic and acidic residues" evidence="2">
    <location>
        <begin position="142"/>
        <end position="151"/>
    </location>
</feature>